<organism evidence="2 3">
    <name type="scientific">Oncorhynchus mykiss</name>
    <name type="common">Rainbow trout</name>
    <name type="synonym">Salmo gairdneri</name>
    <dbReference type="NCBI Taxonomy" id="8022"/>
    <lineage>
        <taxon>Eukaryota</taxon>
        <taxon>Metazoa</taxon>
        <taxon>Chordata</taxon>
        <taxon>Craniata</taxon>
        <taxon>Vertebrata</taxon>
        <taxon>Euteleostomi</taxon>
        <taxon>Actinopterygii</taxon>
        <taxon>Neopterygii</taxon>
        <taxon>Teleostei</taxon>
        <taxon>Protacanthopterygii</taxon>
        <taxon>Salmoniformes</taxon>
        <taxon>Salmonidae</taxon>
        <taxon>Salmoninae</taxon>
        <taxon>Oncorhynchus</taxon>
    </lineage>
</organism>
<feature type="domain" description="Acetyl-CoA carboxylase central" evidence="1">
    <location>
        <begin position="28"/>
        <end position="133"/>
    </location>
</feature>
<dbReference type="GO" id="GO:0005739">
    <property type="term" value="C:mitochondrion"/>
    <property type="evidence" value="ECO:0007669"/>
    <property type="project" value="TreeGrafter"/>
</dbReference>
<protein>
    <recommendedName>
        <fullName evidence="1">Acetyl-CoA carboxylase central domain-containing protein</fullName>
    </recommendedName>
</protein>
<dbReference type="InterPro" id="IPR049076">
    <property type="entry name" value="ACCA"/>
</dbReference>
<dbReference type="GO" id="GO:0003989">
    <property type="term" value="F:acetyl-CoA carboxylase activity"/>
    <property type="evidence" value="ECO:0007669"/>
    <property type="project" value="InterPro"/>
</dbReference>
<dbReference type="PaxDb" id="8022-A0A060WGE6"/>
<evidence type="ECO:0000313" key="3">
    <source>
        <dbReference type="Proteomes" id="UP000193380"/>
    </source>
</evidence>
<dbReference type="InterPro" id="IPR013537">
    <property type="entry name" value="AcCoA_COase_cen"/>
</dbReference>
<dbReference type="GO" id="GO:0006633">
    <property type="term" value="P:fatty acid biosynthetic process"/>
    <property type="evidence" value="ECO:0007669"/>
    <property type="project" value="InterPro"/>
</dbReference>
<dbReference type="Pfam" id="PF08326">
    <property type="entry name" value="ACC_central"/>
    <property type="match status" value="1"/>
</dbReference>
<dbReference type="Proteomes" id="UP000193380">
    <property type="component" value="Unassembled WGS sequence"/>
</dbReference>
<proteinExistence type="predicted"/>
<reference evidence="2" key="2">
    <citation type="submission" date="2014-03" db="EMBL/GenBank/DDBJ databases">
        <authorList>
            <person name="Genoscope - CEA"/>
        </authorList>
    </citation>
    <scope>NUCLEOTIDE SEQUENCE</scope>
</reference>
<accession>A0A060WGE6</accession>
<dbReference type="GO" id="GO:0005524">
    <property type="term" value="F:ATP binding"/>
    <property type="evidence" value="ECO:0007669"/>
    <property type="project" value="InterPro"/>
</dbReference>
<dbReference type="EMBL" id="FR904539">
    <property type="protein sequence ID" value="CDQ66348.1"/>
    <property type="molecule type" value="Genomic_DNA"/>
</dbReference>
<dbReference type="PANTHER" id="PTHR45728">
    <property type="entry name" value="ACETYL-COA CARBOXYLASE, ISOFORM A"/>
    <property type="match status" value="1"/>
</dbReference>
<evidence type="ECO:0000259" key="1">
    <source>
        <dbReference type="Pfam" id="PF08326"/>
    </source>
</evidence>
<sequence length="141" mass="16025">MPVNSTGQFEMRRQGSELFLEGALSPPCQRMGAMVAFQCFEDFKRNFDEVISSFADPLLESPLFSEACPSLYEEDNCKNMRENPIHIINVSIKSADTENDDALVTAFAAFAQSKKVLLFEHGIRRITFLVAQRVRCFYKTI</sequence>
<evidence type="ECO:0000313" key="2">
    <source>
        <dbReference type="EMBL" id="CDQ66348.1"/>
    </source>
</evidence>
<gene>
    <name evidence="2" type="ORF">GSONMT00075241001</name>
</gene>
<dbReference type="STRING" id="8022.A0A060WGE6"/>
<name>A0A060WGE6_ONCMY</name>
<dbReference type="AlphaFoldDB" id="A0A060WGE6"/>
<dbReference type="PANTHER" id="PTHR45728:SF1">
    <property type="entry name" value="ACETYL-COA CARBOXYLASE 2"/>
    <property type="match status" value="1"/>
</dbReference>
<reference evidence="2" key="1">
    <citation type="journal article" date="2014" name="Nat. Commun.">
        <title>The rainbow trout genome provides novel insights into evolution after whole-genome duplication in vertebrates.</title>
        <authorList>
            <person name="Berthelot C."/>
            <person name="Brunet F."/>
            <person name="Chalopin D."/>
            <person name="Juanchich A."/>
            <person name="Bernard M."/>
            <person name="Noel B."/>
            <person name="Bento P."/>
            <person name="Da Silva C."/>
            <person name="Labadie K."/>
            <person name="Alberti A."/>
            <person name="Aury J.M."/>
            <person name="Louis A."/>
            <person name="Dehais P."/>
            <person name="Bardou P."/>
            <person name="Montfort J."/>
            <person name="Klopp C."/>
            <person name="Cabau C."/>
            <person name="Gaspin C."/>
            <person name="Thorgaard G.H."/>
            <person name="Boussaha M."/>
            <person name="Quillet E."/>
            <person name="Guyomard R."/>
            <person name="Galiana D."/>
            <person name="Bobe J."/>
            <person name="Volff J.N."/>
            <person name="Genet C."/>
            <person name="Wincker P."/>
            <person name="Jaillon O."/>
            <person name="Roest Crollius H."/>
            <person name="Guiguen Y."/>
        </authorList>
    </citation>
    <scope>NUCLEOTIDE SEQUENCE [LARGE SCALE GENOMIC DNA]</scope>
</reference>